<dbReference type="EC" id="3.6.1.54" evidence="8"/>
<evidence type="ECO:0000259" key="7">
    <source>
        <dbReference type="Pfam" id="PF00149"/>
    </source>
</evidence>
<dbReference type="RefSeq" id="WP_375555976.1">
    <property type="nucleotide sequence ID" value="NZ_JBBVGT010000001.1"/>
</dbReference>
<dbReference type="PANTHER" id="PTHR34990">
    <property type="entry name" value="UDP-2,3-DIACYLGLUCOSAMINE HYDROLASE-RELATED"/>
    <property type="match status" value="1"/>
</dbReference>
<dbReference type="GO" id="GO:0016787">
    <property type="term" value="F:hydrolase activity"/>
    <property type="evidence" value="ECO:0007669"/>
    <property type="project" value="UniProtKB-KW"/>
</dbReference>
<evidence type="ECO:0000256" key="3">
    <source>
        <dbReference type="ARBA" id="ARBA00022723"/>
    </source>
</evidence>
<evidence type="ECO:0000256" key="2">
    <source>
        <dbReference type="ARBA" id="ARBA00022519"/>
    </source>
</evidence>
<comment type="caution">
    <text evidence="8">The sequence shown here is derived from an EMBL/GenBank/DDBJ whole genome shotgun (WGS) entry which is preliminary data.</text>
</comment>
<dbReference type="InterPro" id="IPR004843">
    <property type="entry name" value="Calcineurin-like_PHP"/>
</dbReference>
<reference evidence="8 9" key="1">
    <citation type="submission" date="2024-04" db="EMBL/GenBank/DDBJ databases">
        <title>Albibacterium profundi sp. nov., isolated from sediment of the Challenger Deep of Mariana Trench.</title>
        <authorList>
            <person name="Wang Y."/>
        </authorList>
    </citation>
    <scope>NUCLEOTIDE SEQUENCE [LARGE SCALE GENOMIC DNA]</scope>
    <source>
        <strain evidence="8 9">RHL897</strain>
    </source>
</reference>
<evidence type="ECO:0000256" key="4">
    <source>
        <dbReference type="ARBA" id="ARBA00022801"/>
    </source>
</evidence>
<evidence type="ECO:0000256" key="5">
    <source>
        <dbReference type="ARBA" id="ARBA00023136"/>
    </source>
</evidence>
<evidence type="ECO:0000256" key="6">
    <source>
        <dbReference type="ARBA" id="ARBA00023211"/>
    </source>
</evidence>
<keyword evidence="3" id="KW-0479">Metal-binding</keyword>
<sequence>MTSGKKLYFASDFHLGVPSYESSLEREKRIITWLEMARSDAEEIYLMGDVFDFWFEYKHVIPKGFVRFLGKLAELTDQGINIVLFKGNHDMWMFDYLEKEIGVTVISDELIIERFGKRFYLHHGDGLGPGDAKYKFLKKIFRSKTCQWLFSWLHPSIGIAIAKYWSKSSRIASNQKETFVSEEKEWLVQFSKSLLTSEHFDYFIFGHRHLPLSIQLDHASQYVNLGEWINYNSYAVFDGSTLQLLYWETERQRSV</sequence>
<dbReference type="Gene3D" id="3.60.21.10">
    <property type="match status" value="1"/>
</dbReference>
<keyword evidence="4 8" id="KW-0378">Hydrolase</keyword>
<keyword evidence="6" id="KW-0464">Manganese</keyword>
<dbReference type="Proteomes" id="UP001580928">
    <property type="component" value="Unassembled WGS sequence"/>
</dbReference>
<name>A0ABV5CA26_9SPHI</name>
<feature type="domain" description="Calcineurin-like phosphoesterase" evidence="7">
    <location>
        <begin position="6"/>
        <end position="210"/>
    </location>
</feature>
<evidence type="ECO:0000313" key="9">
    <source>
        <dbReference type="Proteomes" id="UP001580928"/>
    </source>
</evidence>
<dbReference type="EMBL" id="JBBVGT010000001">
    <property type="protein sequence ID" value="MFB5944394.1"/>
    <property type="molecule type" value="Genomic_DNA"/>
</dbReference>
<gene>
    <name evidence="8" type="ORF">WKR92_00970</name>
</gene>
<organism evidence="8 9">
    <name type="scientific">Albibacterium profundi</name>
    <dbReference type="NCBI Taxonomy" id="3134906"/>
    <lineage>
        <taxon>Bacteria</taxon>
        <taxon>Pseudomonadati</taxon>
        <taxon>Bacteroidota</taxon>
        <taxon>Sphingobacteriia</taxon>
        <taxon>Sphingobacteriales</taxon>
        <taxon>Sphingobacteriaceae</taxon>
        <taxon>Albibacterium</taxon>
    </lineage>
</organism>
<dbReference type="SUPFAM" id="SSF56300">
    <property type="entry name" value="Metallo-dependent phosphatases"/>
    <property type="match status" value="1"/>
</dbReference>
<dbReference type="InterPro" id="IPR043461">
    <property type="entry name" value="LpxH-like"/>
</dbReference>
<evidence type="ECO:0000256" key="1">
    <source>
        <dbReference type="ARBA" id="ARBA00022475"/>
    </source>
</evidence>
<keyword evidence="9" id="KW-1185">Reference proteome</keyword>
<evidence type="ECO:0000313" key="8">
    <source>
        <dbReference type="EMBL" id="MFB5944394.1"/>
    </source>
</evidence>
<keyword evidence="2" id="KW-0997">Cell inner membrane</keyword>
<proteinExistence type="predicted"/>
<dbReference type="InterPro" id="IPR029052">
    <property type="entry name" value="Metallo-depent_PP-like"/>
</dbReference>
<protein>
    <submittedName>
        <fullName evidence="8">UDP-2,3-diacylglucosamine diphosphatase</fullName>
        <ecNumber evidence="8">3.6.1.54</ecNumber>
    </submittedName>
</protein>
<accession>A0ABV5CA26</accession>
<dbReference type="Pfam" id="PF00149">
    <property type="entry name" value="Metallophos"/>
    <property type="match status" value="1"/>
</dbReference>
<keyword evidence="5" id="KW-0472">Membrane</keyword>
<dbReference type="PANTHER" id="PTHR34990:SF1">
    <property type="entry name" value="UDP-2,3-DIACYLGLUCOSAMINE HYDROLASE"/>
    <property type="match status" value="1"/>
</dbReference>
<keyword evidence="1" id="KW-1003">Cell membrane</keyword>
<dbReference type="CDD" id="cd07398">
    <property type="entry name" value="MPP_YbbF-LpxH"/>
    <property type="match status" value="1"/>
</dbReference>